<evidence type="ECO:0000259" key="26">
    <source>
        <dbReference type="Pfam" id="PF24065"/>
    </source>
</evidence>
<dbReference type="CDD" id="cd05534">
    <property type="entry name" value="POLBc_zeta"/>
    <property type="match status" value="1"/>
</dbReference>
<accession>A0A2G4SJL1</accession>
<comment type="subcellular location">
    <subcellularLocation>
        <location evidence="2 20">Nucleus</location>
    </subcellularLocation>
</comment>
<evidence type="ECO:0000256" key="2">
    <source>
        <dbReference type="ARBA" id="ARBA00004123"/>
    </source>
</evidence>
<dbReference type="InterPro" id="IPR006134">
    <property type="entry name" value="DNA-dir_DNA_pol_B_multi_dom"/>
</dbReference>
<keyword evidence="4 20" id="KW-0004">4Fe-4S</keyword>
<evidence type="ECO:0000256" key="7">
    <source>
        <dbReference type="ARBA" id="ARBA00022705"/>
    </source>
</evidence>
<keyword evidence="9" id="KW-0227">DNA damage</keyword>
<dbReference type="EMBL" id="KZ303861">
    <property type="protein sequence ID" value="PHZ08955.1"/>
    <property type="molecule type" value="Genomic_DNA"/>
</dbReference>
<dbReference type="InterPro" id="IPR006133">
    <property type="entry name" value="DNA-dir_DNA_pol_B_exonuc"/>
</dbReference>
<keyword evidence="8 20" id="KW-0479">Metal-binding</keyword>
<feature type="region of interest" description="Disordered" evidence="21">
    <location>
        <begin position="562"/>
        <end position="583"/>
    </location>
</feature>
<keyword evidence="10 20" id="KW-0863">Zinc-finger</keyword>
<evidence type="ECO:0000256" key="1">
    <source>
        <dbReference type="ARBA" id="ARBA00001966"/>
    </source>
</evidence>
<evidence type="ECO:0000259" key="25">
    <source>
        <dbReference type="Pfam" id="PF24055"/>
    </source>
</evidence>
<dbReference type="PANTHER" id="PTHR45812">
    <property type="entry name" value="DNA POLYMERASE ZETA CATALYTIC SUBUNIT"/>
    <property type="match status" value="1"/>
</dbReference>
<sequence>MTISIRIVDIDHYLQRPCFLDRAYSPFCDNPLSRVPVIRIFGSTDAGQKACVHIHQIYPYFFVPYTISQGYTLEDIQKSIFQFGTCLNQAFDQSIKPSPDKKNQHIAAIVLVKGVPFYGYHTGYQTFLKIYIIDPSEKQQMIDILQSQAIMGTHFQPFESHIPFELQFLMDHNLHGMDWMHLDTDTVGRHAEIGLRFRLPLVDTPKSEHNKSQASGSTSMTEVHDKLVYTSETVPVMLQSDALARESYCELEIDATSMCILNRLDLTERDIHADLSYEMKLQKHDLLNPDEVAKRKLVKSLETIWKDEAKRRRAKGNTEPLWSVSQTDDQRVPSSVPWTSEPSLRSILNKMIERSGTEAHTNRDPILLNDVMTVFQSVESLYPQEYYQLKRGTTNQHVATPQEKEMNQFSVISDPSRYKAWITQNYVDTNLIDSYLESKAKNDDEEQHFDLDHEETDQQILDNDVFDNGDYILKESDIAKWIEESEKREGSSRPVVSIEYEDDDDNIRQDMISQVGQKRKLELEENDAQYTEDGPFQISNILPDTMSRPNRFLRKLRISQLDGTKDTDESTSNVRSISAKEQWEQEKKLLKKMKTRKRKMPENDNETIVSVVIKESPIFNRRRKRKQKVSNQQHATTEGESQKDIPQDGSGSQENSTILSNSHYGVSQSILSNSEPLLSSQQERVAVEHTYKKDVVKGDDSSPGLIDMSDILDKQTLSKFFLSKLNYIWSPKEDFENHALLHESLPTAQDKPCNAKQLLSISSGSDIVEKQQAVHVTNDIEQDDNVDYDWERYFQRSENASSSRKRAKVTQIAHKPAQMEFVYVHTPPTITEEDPIMKNIPNVIYKEPFYSKSSDVPTYPTSFNGQEFKLKCNTINSLKEFKNRYFHMRQKRDEASKVTIRHWTPTNPPPSFKEVQAWLEDEKVCKKLKITYEGSQLDGPSLDGPFDFKYSASKPVAKTTYIKNNIDYFSLEIHANTRADLLPDPEQDAVSVIFYCLKTEGLNVPTNGYQRGYHLGIICLNDFIVTKIGIATTRADINYAETEEELFSILIEKVRLYDPDMLVGYEVQNSSWGYLIERGTHLGINVVNELSKVISYPSNSVRKDDWGYKKASMYKICGRHMLNVWRLMRSELALTSYTLENIAYSLLHERVPHFSHATLTAWYRHGPAVLRHRLFKYYMKRVQMNLDILDVSQVISRTCESARVFGVNFYSVLTRGSQFKVESIMLRISKPENFLMISPSRKQVGSQRSLECLPLIMEPISKFYNSPMAVLDFQSLYPSIIIAYNYCYSTCLGRIRKPGESSRFGVLDSFDLPNGLLNSLKDYINISPNGVMFVKPEVRKSLLAKMLQELLDTRVMVKKSMKEHKDDSGLLRSLDAKQLTLKFIANVTYGYTSASFSGRMPSVDIADSIVQTGRETLERAIDLIHSTEKWGAQVVYGDTDSVFVYFPGKTIEEAFALGNEIGNTITKMNPAPIKLKFEKIYHPAVLLAKKRYVGFKYESPEVAEPVFEAKGIETVRRDHTSATQKILESSLKILFRTQDMSELKQYLYRQWTKILLGRVRLQDFIIAKEVRMGTYASRDGPNGAIVAQTRMNKDIRSEPQYGERVSYVVVCKGPGAKLKEEVVSPETVLNNSHLRLNAEYYIRKQIIAPISRIFNIIGVDILSWYENMPRVQSGAFGGLNSFAEHEHGKLRFIDQYYSRHHCVVCHKSTDQGTHITDGAMRLVATNIIVCETCAKEPQKVIYTLTCRQTSAQRKLRNILSTCQKCTGLSPLDCKTSNNQSGSQCEDVPCVSLNCPIYYERLTAKKDAQALLSYNKLLDDLSFS</sequence>
<feature type="domain" description="DNA polymerase delta/zeta catalytic subunit N-terminal" evidence="25">
    <location>
        <begin position="56"/>
        <end position="137"/>
    </location>
</feature>
<dbReference type="InterPro" id="IPR006172">
    <property type="entry name" value="DNA-dir_DNA_pol_B"/>
</dbReference>
<evidence type="ECO:0000313" key="28">
    <source>
        <dbReference type="Proteomes" id="UP000242254"/>
    </source>
</evidence>
<dbReference type="Pfam" id="PF24065">
    <property type="entry name" value="REV3_N"/>
    <property type="match status" value="1"/>
</dbReference>
<dbReference type="FunFam" id="3.30.420.10:FF:000024">
    <property type="entry name" value="DNA polymerase zeta catalytic subunit"/>
    <property type="match status" value="1"/>
</dbReference>
<dbReference type="RefSeq" id="XP_023462663.1">
    <property type="nucleotide sequence ID" value="XM_023615558.1"/>
</dbReference>
<evidence type="ECO:0000256" key="3">
    <source>
        <dbReference type="ARBA" id="ARBA00005755"/>
    </source>
</evidence>
<evidence type="ECO:0000256" key="12">
    <source>
        <dbReference type="ARBA" id="ARBA00022932"/>
    </source>
</evidence>
<dbReference type="InterPro" id="IPR043502">
    <property type="entry name" value="DNA/RNA_pol_sf"/>
</dbReference>
<comment type="similarity">
    <text evidence="3 20">Belongs to the DNA polymerase type-B family.</text>
</comment>
<dbReference type="FunFam" id="1.10.132.60:FF:000007">
    <property type="entry name" value="DNA polymerase"/>
    <property type="match status" value="1"/>
</dbReference>
<protein>
    <recommendedName>
        <fullName evidence="20">DNA polymerase</fullName>
        <ecNumber evidence="20">2.7.7.7</ecNumber>
    </recommendedName>
</protein>
<evidence type="ECO:0000256" key="11">
    <source>
        <dbReference type="ARBA" id="ARBA00022833"/>
    </source>
</evidence>
<dbReference type="GO" id="GO:0003887">
    <property type="term" value="F:DNA-directed DNA polymerase activity"/>
    <property type="evidence" value="ECO:0007669"/>
    <property type="project" value="UniProtKB-KW"/>
</dbReference>
<dbReference type="Gene3D" id="3.90.1600.10">
    <property type="entry name" value="Palm domain of DNA polymerase"/>
    <property type="match status" value="1"/>
</dbReference>
<evidence type="ECO:0000259" key="24">
    <source>
        <dbReference type="Pfam" id="PF14260"/>
    </source>
</evidence>
<keyword evidence="7 20" id="KW-0235">DNA replication</keyword>
<dbReference type="GO" id="GO:0016035">
    <property type="term" value="C:zeta DNA polymerase complex"/>
    <property type="evidence" value="ECO:0007669"/>
    <property type="project" value="InterPro"/>
</dbReference>
<reference evidence="27 28" key="1">
    <citation type="journal article" date="2016" name="Proc. Natl. Acad. Sci. U.S.A.">
        <title>Lipid metabolic changes in an early divergent fungus govern the establishment of a mutualistic symbiosis with endobacteria.</title>
        <authorList>
            <person name="Lastovetsky O.A."/>
            <person name="Gaspar M.L."/>
            <person name="Mondo S.J."/>
            <person name="LaButti K.M."/>
            <person name="Sandor L."/>
            <person name="Grigoriev I.V."/>
            <person name="Henry S.A."/>
            <person name="Pawlowska T.E."/>
        </authorList>
    </citation>
    <scope>NUCLEOTIDE SEQUENCE [LARGE SCALE GENOMIC DNA]</scope>
    <source>
        <strain evidence="27 28">ATCC 52813</strain>
    </source>
</reference>
<evidence type="ECO:0000256" key="4">
    <source>
        <dbReference type="ARBA" id="ARBA00022485"/>
    </source>
</evidence>
<evidence type="ECO:0000256" key="17">
    <source>
        <dbReference type="ARBA" id="ARBA00023242"/>
    </source>
</evidence>
<dbReference type="Proteomes" id="UP000242254">
    <property type="component" value="Unassembled WGS sequence"/>
</dbReference>
<evidence type="ECO:0000256" key="20">
    <source>
        <dbReference type="RuleBase" id="RU000442"/>
    </source>
</evidence>
<dbReference type="InterPro" id="IPR036397">
    <property type="entry name" value="RNaseH_sf"/>
</dbReference>
<dbReference type="GO" id="GO:0000166">
    <property type="term" value="F:nucleotide binding"/>
    <property type="evidence" value="ECO:0007669"/>
    <property type="project" value="InterPro"/>
</dbReference>
<dbReference type="FunFam" id="1.10.287.690:FF:000002">
    <property type="entry name" value="DNA polymerase zeta"/>
    <property type="match status" value="1"/>
</dbReference>
<keyword evidence="17 20" id="KW-0539">Nucleus</keyword>
<dbReference type="GO" id="GO:0000724">
    <property type="term" value="P:double-strand break repair via homologous recombination"/>
    <property type="evidence" value="ECO:0007669"/>
    <property type="project" value="TreeGrafter"/>
</dbReference>
<dbReference type="GO" id="GO:0008270">
    <property type="term" value="F:zinc ion binding"/>
    <property type="evidence" value="ECO:0007669"/>
    <property type="project" value="UniProtKB-KW"/>
</dbReference>
<name>A0A2G4SJL1_RHIZD</name>
<dbReference type="EC" id="2.7.7.7" evidence="20"/>
<dbReference type="Gene3D" id="3.30.342.10">
    <property type="entry name" value="DNA Polymerase, chain B, domain 1"/>
    <property type="match status" value="1"/>
</dbReference>
<evidence type="ECO:0000256" key="6">
    <source>
        <dbReference type="ARBA" id="ARBA00022695"/>
    </source>
</evidence>
<feature type="domain" description="DNA-directed DNA polymerase family B multifunctional" evidence="22">
    <location>
        <begin position="1208"/>
        <end position="1656"/>
    </location>
</feature>
<dbReference type="STRING" id="1340429.A0A2G4SJL1"/>
<dbReference type="Pfam" id="PF14260">
    <property type="entry name" value="zf-C4pol"/>
    <property type="match status" value="1"/>
</dbReference>
<feature type="region of interest" description="Disordered" evidence="21">
    <location>
        <begin position="621"/>
        <end position="658"/>
    </location>
</feature>
<dbReference type="GO" id="GO:0051539">
    <property type="term" value="F:4 iron, 4 sulfur cluster binding"/>
    <property type="evidence" value="ECO:0007669"/>
    <property type="project" value="UniProtKB-KW"/>
</dbReference>
<keyword evidence="12 20" id="KW-0239">DNA-directed DNA polymerase</keyword>
<dbReference type="InterPro" id="IPR023211">
    <property type="entry name" value="DNA_pol_palm_dom_sf"/>
</dbReference>
<dbReference type="GO" id="GO:0042276">
    <property type="term" value="P:error-prone translesion synthesis"/>
    <property type="evidence" value="ECO:0007669"/>
    <property type="project" value="TreeGrafter"/>
</dbReference>
<dbReference type="InterPro" id="IPR042087">
    <property type="entry name" value="DNA_pol_B_thumb"/>
</dbReference>
<dbReference type="GO" id="GO:0003677">
    <property type="term" value="F:DNA binding"/>
    <property type="evidence" value="ECO:0007669"/>
    <property type="project" value="UniProtKB-KW"/>
</dbReference>
<feature type="domain" description="DNA-directed DNA polymerase family B exonuclease" evidence="23">
    <location>
        <begin position="956"/>
        <end position="1142"/>
    </location>
</feature>
<keyword evidence="28" id="KW-1185">Reference proteome</keyword>
<feature type="domain" description="C4-type zinc-finger of DNA polymerase delta" evidence="24">
    <location>
        <begin position="1702"/>
        <end position="1800"/>
    </location>
</feature>
<evidence type="ECO:0000256" key="5">
    <source>
        <dbReference type="ARBA" id="ARBA00022679"/>
    </source>
</evidence>
<dbReference type="SUPFAM" id="SSF53098">
    <property type="entry name" value="Ribonuclease H-like"/>
    <property type="match status" value="1"/>
</dbReference>
<keyword evidence="15 20" id="KW-0238">DNA-binding</keyword>
<dbReference type="InterPro" id="IPR030559">
    <property type="entry name" value="PolZ_Rev3"/>
</dbReference>
<comment type="catalytic activity">
    <reaction evidence="18 20">
        <text>DNA(n) + a 2'-deoxyribonucleoside 5'-triphosphate = DNA(n+1) + diphosphate</text>
        <dbReference type="Rhea" id="RHEA:22508"/>
        <dbReference type="Rhea" id="RHEA-COMP:17339"/>
        <dbReference type="Rhea" id="RHEA-COMP:17340"/>
        <dbReference type="ChEBI" id="CHEBI:33019"/>
        <dbReference type="ChEBI" id="CHEBI:61560"/>
        <dbReference type="ChEBI" id="CHEBI:173112"/>
        <dbReference type="EC" id="2.7.7.7"/>
    </reaction>
</comment>
<dbReference type="Gene3D" id="1.10.287.690">
    <property type="entry name" value="Helix hairpin bin"/>
    <property type="match status" value="1"/>
</dbReference>
<evidence type="ECO:0000256" key="14">
    <source>
        <dbReference type="ARBA" id="ARBA00023014"/>
    </source>
</evidence>
<evidence type="ECO:0000259" key="22">
    <source>
        <dbReference type="Pfam" id="PF00136"/>
    </source>
</evidence>
<feature type="compositionally biased region" description="Polar residues" evidence="21">
    <location>
        <begin position="629"/>
        <end position="639"/>
    </location>
</feature>
<evidence type="ECO:0000313" key="27">
    <source>
        <dbReference type="EMBL" id="PHZ08955.1"/>
    </source>
</evidence>
<keyword evidence="13 20" id="KW-0408">Iron</keyword>
<evidence type="ECO:0000256" key="8">
    <source>
        <dbReference type="ARBA" id="ARBA00022723"/>
    </source>
</evidence>
<keyword evidence="6 20" id="KW-0548">Nucleotidyltransferase</keyword>
<keyword evidence="5 20" id="KW-0808">Transferase</keyword>
<comment type="subunit">
    <text evidence="19">Forms DNA polymerase zeta with REV7.</text>
</comment>
<keyword evidence="11 20" id="KW-0862">Zinc</keyword>
<evidence type="ECO:0000256" key="21">
    <source>
        <dbReference type="SAM" id="MobiDB-lite"/>
    </source>
</evidence>
<dbReference type="InterPro" id="IPR056447">
    <property type="entry name" value="REV3_N"/>
</dbReference>
<dbReference type="SUPFAM" id="SSF56672">
    <property type="entry name" value="DNA/RNA polymerases"/>
    <property type="match status" value="1"/>
</dbReference>
<dbReference type="Pfam" id="PF00136">
    <property type="entry name" value="DNA_pol_B"/>
    <property type="match status" value="1"/>
</dbReference>
<dbReference type="GeneID" id="35446546"/>
<dbReference type="PRINTS" id="PR00106">
    <property type="entry name" value="DNAPOLB"/>
</dbReference>
<evidence type="ECO:0000256" key="9">
    <source>
        <dbReference type="ARBA" id="ARBA00022763"/>
    </source>
</evidence>
<dbReference type="Gene3D" id="1.10.132.60">
    <property type="entry name" value="DNA polymerase family B, C-terminal domain"/>
    <property type="match status" value="1"/>
</dbReference>
<keyword evidence="16" id="KW-0234">DNA repair</keyword>
<dbReference type="InterPro" id="IPR056435">
    <property type="entry name" value="DPOD/Z_N"/>
</dbReference>
<proteinExistence type="inferred from homology"/>
<keyword evidence="14 20" id="KW-0411">Iron-sulfur</keyword>
<evidence type="ECO:0000259" key="23">
    <source>
        <dbReference type="Pfam" id="PF03104"/>
    </source>
</evidence>
<dbReference type="SMART" id="SM00486">
    <property type="entry name" value="POLBc"/>
    <property type="match status" value="1"/>
</dbReference>
<evidence type="ECO:0000256" key="15">
    <source>
        <dbReference type="ARBA" id="ARBA00023125"/>
    </source>
</evidence>
<dbReference type="Pfam" id="PF24055">
    <property type="entry name" value="POL3_N"/>
    <property type="match status" value="1"/>
</dbReference>
<gene>
    <name evidence="27" type="ORF">RHIMIDRAFT_68175</name>
</gene>
<dbReference type="PANTHER" id="PTHR45812:SF1">
    <property type="entry name" value="DNA POLYMERASE ZETA CATALYTIC SUBUNIT"/>
    <property type="match status" value="1"/>
</dbReference>
<organism evidence="27 28">
    <name type="scientific">Rhizopus microsporus ATCC 52813</name>
    <dbReference type="NCBI Taxonomy" id="1340429"/>
    <lineage>
        <taxon>Eukaryota</taxon>
        <taxon>Fungi</taxon>
        <taxon>Fungi incertae sedis</taxon>
        <taxon>Mucoromycota</taxon>
        <taxon>Mucoromycotina</taxon>
        <taxon>Mucoromycetes</taxon>
        <taxon>Mucorales</taxon>
        <taxon>Mucorineae</taxon>
        <taxon>Rhizopodaceae</taxon>
        <taxon>Rhizopus</taxon>
    </lineage>
</organism>
<evidence type="ECO:0000256" key="13">
    <source>
        <dbReference type="ARBA" id="ARBA00023004"/>
    </source>
</evidence>
<dbReference type="Gene3D" id="3.30.420.10">
    <property type="entry name" value="Ribonuclease H-like superfamily/Ribonuclease H"/>
    <property type="match status" value="1"/>
</dbReference>
<evidence type="ECO:0000256" key="16">
    <source>
        <dbReference type="ARBA" id="ARBA00023204"/>
    </source>
</evidence>
<dbReference type="GO" id="GO:0005634">
    <property type="term" value="C:nucleus"/>
    <property type="evidence" value="ECO:0007669"/>
    <property type="project" value="UniProtKB-SubCell"/>
</dbReference>
<dbReference type="InterPro" id="IPR017964">
    <property type="entry name" value="DNA-dir_DNA_pol_B_CS"/>
</dbReference>
<feature type="domain" description="DNA polymerase zeta catalytic subunit N-terminal" evidence="26">
    <location>
        <begin position="3"/>
        <end position="55"/>
    </location>
</feature>
<evidence type="ECO:0000256" key="19">
    <source>
        <dbReference type="ARBA" id="ARBA00066055"/>
    </source>
</evidence>
<dbReference type="InterPro" id="IPR025687">
    <property type="entry name" value="Znf-C4pol"/>
</dbReference>
<evidence type="ECO:0000256" key="18">
    <source>
        <dbReference type="ARBA" id="ARBA00049244"/>
    </source>
</evidence>
<dbReference type="PROSITE" id="PS00116">
    <property type="entry name" value="DNA_POLYMERASE_B"/>
    <property type="match status" value="1"/>
</dbReference>
<dbReference type="CDD" id="cd05778">
    <property type="entry name" value="DNA_polB_zeta_exo"/>
    <property type="match status" value="1"/>
</dbReference>
<dbReference type="GO" id="GO:0006260">
    <property type="term" value="P:DNA replication"/>
    <property type="evidence" value="ECO:0007669"/>
    <property type="project" value="UniProtKB-KW"/>
</dbReference>
<comment type="cofactor">
    <cofactor evidence="1 20">
        <name>[4Fe-4S] cluster</name>
        <dbReference type="ChEBI" id="CHEBI:49883"/>
    </cofactor>
</comment>
<evidence type="ECO:0000256" key="10">
    <source>
        <dbReference type="ARBA" id="ARBA00022771"/>
    </source>
</evidence>
<feature type="compositionally biased region" description="Polar residues" evidence="21">
    <location>
        <begin position="649"/>
        <end position="658"/>
    </location>
</feature>
<dbReference type="Pfam" id="PF03104">
    <property type="entry name" value="DNA_pol_B_exo1"/>
    <property type="match status" value="1"/>
</dbReference>
<dbReference type="InterPro" id="IPR012337">
    <property type="entry name" value="RNaseH-like_sf"/>
</dbReference>